<accession>A0ABQ9WFN0</accession>
<dbReference type="Proteomes" id="UP001266305">
    <property type="component" value="Unassembled WGS sequence"/>
</dbReference>
<evidence type="ECO:0000313" key="1">
    <source>
        <dbReference type="EMBL" id="KAK2119558.1"/>
    </source>
</evidence>
<organism evidence="1 2">
    <name type="scientific">Saguinus oedipus</name>
    <name type="common">Cotton-top tamarin</name>
    <name type="synonym">Oedipomidas oedipus</name>
    <dbReference type="NCBI Taxonomy" id="9490"/>
    <lineage>
        <taxon>Eukaryota</taxon>
        <taxon>Metazoa</taxon>
        <taxon>Chordata</taxon>
        <taxon>Craniata</taxon>
        <taxon>Vertebrata</taxon>
        <taxon>Euteleostomi</taxon>
        <taxon>Mammalia</taxon>
        <taxon>Eutheria</taxon>
        <taxon>Euarchontoglires</taxon>
        <taxon>Primates</taxon>
        <taxon>Haplorrhini</taxon>
        <taxon>Platyrrhini</taxon>
        <taxon>Cebidae</taxon>
        <taxon>Callitrichinae</taxon>
        <taxon>Saguinus</taxon>
    </lineage>
</organism>
<dbReference type="EMBL" id="JASSZA010000001">
    <property type="protein sequence ID" value="KAK2119558.1"/>
    <property type="molecule type" value="Genomic_DNA"/>
</dbReference>
<proteinExistence type="predicted"/>
<name>A0ABQ9WFN0_SAGOE</name>
<protein>
    <submittedName>
        <fullName evidence="1">Uncharacterized protein</fullName>
    </submittedName>
</protein>
<sequence length="109" mass="11706">MEFSEQLSSCLVVTCATFNPAAKGTKEGHLNQVNQQIIHSKGLRESSGFGPGLFRRSTTRQSGPLIALLPTFPRLQKKLVLTLCSGHFSTILPALKVKGLCTPGPLCPT</sequence>
<reference evidence="1 2" key="1">
    <citation type="submission" date="2023-05" db="EMBL/GenBank/DDBJ databases">
        <title>B98-5 Cell Line De Novo Hybrid Assembly: An Optical Mapping Approach.</title>
        <authorList>
            <person name="Kananen K."/>
            <person name="Auerbach J.A."/>
            <person name="Kautto E."/>
            <person name="Blachly J.S."/>
        </authorList>
    </citation>
    <scope>NUCLEOTIDE SEQUENCE [LARGE SCALE GENOMIC DNA]</scope>
    <source>
        <strain evidence="1">B95-8</strain>
        <tissue evidence="1">Cell line</tissue>
    </source>
</reference>
<comment type="caution">
    <text evidence="1">The sequence shown here is derived from an EMBL/GenBank/DDBJ whole genome shotgun (WGS) entry which is preliminary data.</text>
</comment>
<gene>
    <name evidence="1" type="ORF">P7K49_000944</name>
</gene>
<keyword evidence="2" id="KW-1185">Reference proteome</keyword>
<evidence type="ECO:0000313" key="2">
    <source>
        <dbReference type="Proteomes" id="UP001266305"/>
    </source>
</evidence>